<sequence length="61" mass="7429">MYVSSSTTVPYLDVVIEGINTWWNRIYYNGMNYRMEYRTFLENKPNSPLGFVQNISYRWSY</sequence>
<keyword evidence="2" id="KW-1185">Reference proteome</keyword>
<accession>A0A0B1T2A3</accession>
<protein>
    <submittedName>
        <fullName evidence="1">Uncharacterized protein</fullName>
    </submittedName>
</protein>
<dbReference type="OrthoDB" id="737510at2759"/>
<evidence type="ECO:0000313" key="2">
    <source>
        <dbReference type="Proteomes" id="UP000053660"/>
    </source>
</evidence>
<proteinExistence type="predicted"/>
<organism evidence="1 2">
    <name type="scientific">Oesophagostomum dentatum</name>
    <name type="common">Nodular worm</name>
    <dbReference type="NCBI Taxonomy" id="61180"/>
    <lineage>
        <taxon>Eukaryota</taxon>
        <taxon>Metazoa</taxon>
        <taxon>Ecdysozoa</taxon>
        <taxon>Nematoda</taxon>
        <taxon>Chromadorea</taxon>
        <taxon>Rhabditida</taxon>
        <taxon>Rhabditina</taxon>
        <taxon>Rhabditomorpha</taxon>
        <taxon>Strongyloidea</taxon>
        <taxon>Strongylidae</taxon>
        <taxon>Oesophagostomum</taxon>
    </lineage>
</organism>
<dbReference type="EMBL" id="KN553195">
    <property type="protein sequence ID" value="KHJ90281.1"/>
    <property type="molecule type" value="Genomic_DNA"/>
</dbReference>
<gene>
    <name evidence="1" type="ORF">OESDEN_09878</name>
</gene>
<dbReference type="AlphaFoldDB" id="A0A0B1T2A3"/>
<dbReference type="Proteomes" id="UP000053660">
    <property type="component" value="Unassembled WGS sequence"/>
</dbReference>
<name>A0A0B1T2A3_OESDE</name>
<reference evidence="1 2" key="1">
    <citation type="submission" date="2014-03" db="EMBL/GenBank/DDBJ databases">
        <title>Draft genome of the hookworm Oesophagostomum dentatum.</title>
        <authorList>
            <person name="Mitreva M."/>
        </authorList>
    </citation>
    <scope>NUCLEOTIDE SEQUENCE [LARGE SCALE GENOMIC DNA]</scope>
    <source>
        <strain evidence="1 2">OD-Hann</strain>
    </source>
</reference>
<evidence type="ECO:0000313" key="1">
    <source>
        <dbReference type="EMBL" id="KHJ90281.1"/>
    </source>
</evidence>